<feature type="domain" description="MADF" evidence="2">
    <location>
        <begin position="87"/>
        <end position="175"/>
    </location>
</feature>
<gene>
    <name evidence="3" type="ORF">CYNAS_LOCUS3224</name>
</gene>
<evidence type="ECO:0000313" key="3">
    <source>
        <dbReference type="EMBL" id="CAJ0591241.1"/>
    </source>
</evidence>
<evidence type="ECO:0000313" key="4">
    <source>
        <dbReference type="Proteomes" id="UP001176961"/>
    </source>
</evidence>
<organism evidence="3 4">
    <name type="scientific">Cylicocyclus nassatus</name>
    <name type="common">Nematode worm</name>
    <dbReference type="NCBI Taxonomy" id="53992"/>
    <lineage>
        <taxon>Eukaryota</taxon>
        <taxon>Metazoa</taxon>
        <taxon>Ecdysozoa</taxon>
        <taxon>Nematoda</taxon>
        <taxon>Chromadorea</taxon>
        <taxon>Rhabditida</taxon>
        <taxon>Rhabditina</taxon>
        <taxon>Rhabditomorpha</taxon>
        <taxon>Strongyloidea</taxon>
        <taxon>Strongylidae</taxon>
        <taxon>Cylicocyclus</taxon>
    </lineage>
</organism>
<reference evidence="3" key="1">
    <citation type="submission" date="2023-07" db="EMBL/GenBank/DDBJ databases">
        <authorList>
            <consortium name="CYATHOMIX"/>
        </authorList>
    </citation>
    <scope>NUCLEOTIDE SEQUENCE</scope>
    <source>
        <strain evidence="3">N/A</strain>
    </source>
</reference>
<keyword evidence="4" id="KW-1185">Reference proteome</keyword>
<dbReference type="InterPro" id="IPR006578">
    <property type="entry name" value="MADF-dom"/>
</dbReference>
<feature type="compositionally biased region" description="Polar residues" evidence="1">
    <location>
        <begin position="197"/>
        <end position="206"/>
    </location>
</feature>
<dbReference type="AlphaFoldDB" id="A0AA36DQ02"/>
<dbReference type="EMBL" id="CATQJL010000001">
    <property type="protein sequence ID" value="CAJ0591241.1"/>
    <property type="molecule type" value="Genomic_DNA"/>
</dbReference>
<dbReference type="Pfam" id="PF10545">
    <property type="entry name" value="MADF_DNA_bdg"/>
    <property type="match status" value="1"/>
</dbReference>
<name>A0AA36DQ02_CYLNA</name>
<accession>A0AA36DQ02</accession>
<feature type="region of interest" description="Disordered" evidence="1">
    <location>
        <begin position="185"/>
        <end position="212"/>
    </location>
</feature>
<proteinExistence type="predicted"/>
<sequence length="344" mass="39416">MWNYDTNDYLACFDAVESTVLKIALARVKSEVFCFLLCYHDVVFIHFIVPITHGLVVSTVTDLFLYPVIMEVDPVTGRPGRMNIREHIAILVEKHPSLWLPSHDDYHDKDVRAATWNKIVDLLLERGIAADLDDVKAKWKAMRSGYMKCRKGKSGQAATRTGIFKYLTFLDQAEVDAPRVSNLNLSDEEHVNDENDFPSTSSQYESTNRKRPAEEIEIPLLGQPSEKRKITPKRSRMVDMCDEDRVALRDAINTVKEMVEAVKKNDKYDTFGVFVAQNLRDMGDAKAQEKIHVIVTSLVTEVRHVITPEEFRQCVEEAYRSKSSLPIQVVKHYEDNVREPSPEE</sequence>
<protein>
    <recommendedName>
        <fullName evidence="2">MADF domain-containing protein</fullName>
    </recommendedName>
</protein>
<evidence type="ECO:0000259" key="2">
    <source>
        <dbReference type="PROSITE" id="PS51029"/>
    </source>
</evidence>
<dbReference type="PANTHER" id="PTHR21505">
    <property type="entry name" value="MADF DOMAIN-CONTAINING PROTEIN-RELATED"/>
    <property type="match status" value="1"/>
</dbReference>
<dbReference type="PROSITE" id="PS51029">
    <property type="entry name" value="MADF"/>
    <property type="match status" value="1"/>
</dbReference>
<evidence type="ECO:0000256" key="1">
    <source>
        <dbReference type="SAM" id="MobiDB-lite"/>
    </source>
</evidence>
<comment type="caution">
    <text evidence="3">The sequence shown here is derived from an EMBL/GenBank/DDBJ whole genome shotgun (WGS) entry which is preliminary data.</text>
</comment>
<dbReference type="Proteomes" id="UP001176961">
    <property type="component" value="Unassembled WGS sequence"/>
</dbReference>
<dbReference type="SMART" id="SM00595">
    <property type="entry name" value="MADF"/>
    <property type="match status" value="1"/>
</dbReference>
<dbReference type="PANTHER" id="PTHR21505:SF12">
    <property type="entry name" value="MADF DOMAIN-CONTAINING PROTEIN-RELATED"/>
    <property type="match status" value="1"/>
</dbReference>